<organism evidence="10 11">
    <name type="scientific">Burkholderia anthina</name>
    <dbReference type="NCBI Taxonomy" id="179879"/>
    <lineage>
        <taxon>Bacteria</taxon>
        <taxon>Pseudomonadati</taxon>
        <taxon>Pseudomonadota</taxon>
        <taxon>Betaproteobacteria</taxon>
        <taxon>Burkholderiales</taxon>
        <taxon>Burkholderiaceae</taxon>
        <taxon>Burkholderia</taxon>
        <taxon>Burkholderia cepacia complex</taxon>
    </lineage>
</organism>
<dbReference type="InterPro" id="IPR033479">
    <property type="entry name" value="dCache_1"/>
</dbReference>
<comment type="subcellular location">
    <subcellularLocation>
        <location evidence="1">Cell membrane</location>
        <topology evidence="1">Multi-pass membrane protein</topology>
    </subcellularLocation>
</comment>
<accession>A0A6P2G230</accession>
<feature type="transmembrane region" description="Helical" evidence="7">
    <location>
        <begin position="59"/>
        <end position="78"/>
    </location>
</feature>
<dbReference type="PROSITE" id="PS50883">
    <property type="entry name" value="EAL"/>
    <property type="match status" value="1"/>
</dbReference>
<dbReference type="Pfam" id="PF00990">
    <property type="entry name" value="GGDEF"/>
    <property type="match status" value="1"/>
</dbReference>
<evidence type="ECO:0000259" key="9">
    <source>
        <dbReference type="PROSITE" id="PS50887"/>
    </source>
</evidence>
<dbReference type="SUPFAM" id="SSF141868">
    <property type="entry name" value="EAL domain-like"/>
    <property type="match status" value="1"/>
</dbReference>
<evidence type="ECO:0000313" key="11">
    <source>
        <dbReference type="Proteomes" id="UP000494201"/>
    </source>
</evidence>
<dbReference type="CDD" id="cd12915">
    <property type="entry name" value="PDC2_DGC_like"/>
    <property type="match status" value="1"/>
</dbReference>
<name>A0A6P2G230_9BURK</name>
<gene>
    <name evidence="10" type="ORF">BAN20980_00421</name>
</gene>
<evidence type="ECO:0000256" key="6">
    <source>
        <dbReference type="SAM" id="MobiDB-lite"/>
    </source>
</evidence>
<dbReference type="CDD" id="cd01949">
    <property type="entry name" value="GGDEF"/>
    <property type="match status" value="1"/>
</dbReference>
<keyword evidence="3 7" id="KW-0812">Transmembrane</keyword>
<evidence type="ECO:0000256" key="1">
    <source>
        <dbReference type="ARBA" id="ARBA00004651"/>
    </source>
</evidence>
<evidence type="ECO:0000259" key="8">
    <source>
        <dbReference type="PROSITE" id="PS50883"/>
    </source>
</evidence>
<feature type="domain" description="GGDEF" evidence="9">
    <location>
        <begin position="398"/>
        <end position="531"/>
    </location>
</feature>
<dbReference type="InterPro" id="IPR043128">
    <property type="entry name" value="Rev_trsase/Diguanyl_cyclase"/>
</dbReference>
<dbReference type="SUPFAM" id="SSF55073">
    <property type="entry name" value="Nucleotide cyclase"/>
    <property type="match status" value="1"/>
</dbReference>
<dbReference type="EMBL" id="CABVLY010000001">
    <property type="protein sequence ID" value="VVU47728.1"/>
    <property type="molecule type" value="Genomic_DNA"/>
</dbReference>
<evidence type="ECO:0000256" key="7">
    <source>
        <dbReference type="SAM" id="Phobius"/>
    </source>
</evidence>
<dbReference type="AlphaFoldDB" id="A0A6P2G230"/>
<protein>
    <submittedName>
        <fullName evidence="10">Putative cyclic-di-GMP signaling protein</fullName>
    </submittedName>
</protein>
<dbReference type="PROSITE" id="PS50887">
    <property type="entry name" value="GGDEF"/>
    <property type="match status" value="1"/>
</dbReference>
<feature type="transmembrane region" description="Helical" evidence="7">
    <location>
        <begin position="332"/>
        <end position="355"/>
    </location>
</feature>
<feature type="region of interest" description="Disordered" evidence="6">
    <location>
        <begin position="1"/>
        <end position="53"/>
    </location>
</feature>
<proteinExistence type="predicted"/>
<dbReference type="InterPro" id="IPR000160">
    <property type="entry name" value="GGDEF_dom"/>
</dbReference>
<keyword evidence="5 7" id="KW-0472">Membrane</keyword>
<dbReference type="SMART" id="SM00052">
    <property type="entry name" value="EAL"/>
    <property type="match status" value="1"/>
</dbReference>
<dbReference type="NCBIfam" id="TIGR00254">
    <property type="entry name" value="GGDEF"/>
    <property type="match status" value="1"/>
</dbReference>
<dbReference type="Pfam" id="PF00563">
    <property type="entry name" value="EAL"/>
    <property type="match status" value="1"/>
</dbReference>
<keyword evidence="2" id="KW-1003">Cell membrane</keyword>
<dbReference type="Pfam" id="PF02743">
    <property type="entry name" value="dCache_1"/>
    <property type="match status" value="1"/>
</dbReference>
<dbReference type="Gene3D" id="3.30.70.270">
    <property type="match status" value="1"/>
</dbReference>
<dbReference type="Gene3D" id="3.20.20.450">
    <property type="entry name" value="EAL domain"/>
    <property type="match status" value="1"/>
</dbReference>
<dbReference type="InterPro" id="IPR035919">
    <property type="entry name" value="EAL_sf"/>
</dbReference>
<dbReference type="InterPro" id="IPR052155">
    <property type="entry name" value="Biofilm_reg_signaling"/>
</dbReference>
<dbReference type="PANTHER" id="PTHR44757:SF2">
    <property type="entry name" value="BIOFILM ARCHITECTURE MAINTENANCE PROTEIN MBAA"/>
    <property type="match status" value="1"/>
</dbReference>
<dbReference type="CDD" id="cd01948">
    <property type="entry name" value="EAL"/>
    <property type="match status" value="1"/>
</dbReference>
<evidence type="ECO:0000256" key="5">
    <source>
        <dbReference type="ARBA" id="ARBA00023136"/>
    </source>
</evidence>
<dbReference type="Proteomes" id="UP000494201">
    <property type="component" value="Unassembled WGS sequence"/>
</dbReference>
<dbReference type="InterPro" id="IPR001633">
    <property type="entry name" value="EAL_dom"/>
</dbReference>
<dbReference type="PANTHER" id="PTHR44757">
    <property type="entry name" value="DIGUANYLATE CYCLASE DGCP"/>
    <property type="match status" value="1"/>
</dbReference>
<feature type="compositionally biased region" description="Polar residues" evidence="6">
    <location>
        <begin position="31"/>
        <end position="44"/>
    </location>
</feature>
<evidence type="ECO:0000256" key="4">
    <source>
        <dbReference type="ARBA" id="ARBA00022989"/>
    </source>
</evidence>
<keyword evidence="4 7" id="KW-1133">Transmembrane helix</keyword>
<evidence type="ECO:0000313" key="10">
    <source>
        <dbReference type="EMBL" id="VVU47728.1"/>
    </source>
</evidence>
<dbReference type="SMART" id="SM00267">
    <property type="entry name" value="GGDEF"/>
    <property type="match status" value="1"/>
</dbReference>
<dbReference type="Gene3D" id="3.30.450.20">
    <property type="entry name" value="PAS domain"/>
    <property type="match status" value="2"/>
</dbReference>
<reference evidence="10 11" key="1">
    <citation type="submission" date="2019-09" db="EMBL/GenBank/DDBJ databases">
        <authorList>
            <person name="Depoorter E."/>
        </authorList>
    </citation>
    <scope>NUCLEOTIDE SEQUENCE [LARGE SCALE GENOMIC DNA]</scope>
    <source>
        <strain evidence="10">LMG 20980</strain>
    </source>
</reference>
<sequence length="813" mass="89077">MVAHPANEQTPVRPNHSRPSRRGMAHASRTPPFSMSSARSNHTPPNRPLRAPRKSRRRALFAIPLLGMLALALLWAVIIARLSVEKDSAYKEAAASAAILSSALEQHTVKAIHQVDQITRFVKFEFEKSPAHFNLASAVEKGVVPSDTLIQVSLVNAKGILFANTAELHPKPINLSDREHFKVHLANNDDRLYISKPVLGRVSSHWTLQMTRRLNNPDGSFAGIVVVSEDPSYFTNDFYNNAAIGKEGVIAVVSDTGAVLARRTGSVSNAPGAFSASGVYPIAERVTGTIIDPLDGVTRIVSYRHLDGYPLAVMVGLSQTEEFADYYHTRNVYLLMTSFITLAMLAFFGVATGLIGKLLGREREMTQLAEYDLLTGLANRYATLRGLRNDVSMPASLSRLGLLFIDLDNFKTVNDTLGHNAGDIVLQMTASRLSDAVGDEGSLARIGGDEFVVVMKGDDVERRAVRLAEAIIRLFSEPFDVRGSSFVLHASIGIALHTVANESEIDLLKKADLAMYSAKDAGKNCYQFYAPHLSHRADHLMRWEQQLRVALAEGQLFLAYQPKIDLTQRTITGFEALARWDHPEHGIISANEFISIAESTGLIVPIGDFVIRTACAQIARWRDDGHDTLTLAVNISPVQFWRGDLIETISQALLDTGIDANRLELEITETAMMEYPELVSEKIVALKKLGIRIALDDFGTGYSSLSYLHRFSVDTLKVDRSFVQAIPNDRSVCVMVSSIVHLARSLGLTVVVEGTETEEQIAWLSALGEIEAQGFLFSRPVPADAIPALIERFGVRGEQANVIAHRAAGNAGA</sequence>
<dbReference type="InterPro" id="IPR029787">
    <property type="entry name" value="Nucleotide_cyclase"/>
</dbReference>
<feature type="compositionally biased region" description="Basic residues" evidence="6">
    <location>
        <begin position="15"/>
        <end position="24"/>
    </location>
</feature>
<dbReference type="GO" id="GO:0005886">
    <property type="term" value="C:plasma membrane"/>
    <property type="evidence" value="ECO:0007669"/>
    <property type="project" value="UniProtKB-SubCell"/>
</dbReference>
<evidence type="ECO:0000256" key="3">
    <source>
        <dbReference type="ARBA" id="ARBA00022692"/>
    </source>
</evidence>
<dbReference type="CDD" id="cd12914">
    <property type="entry name" value="PDC1_DGC_like"/>
    <property type="match status" value="1"/>
</dbReference>
<feature type="domain" description="EAL" evidence="8">
    <location>
        <begin position="540"/>
        <end position="794"/>
    </location>
</feature>
<evidence type="ECO:0000256" key="2">
    <source>
        <dbReference type="ARBA" id="ARBA00022475"/>
    </source>
</evidence>